<accession>A0A8K0RT92</accession>
<reference evidence="2" key="1">
    <citation type="journal article" date="2021" name="Nat. Commun.">
        <title>Genetic determinants of endophytism in the Arabidopsis root mycobiome.</title>
        <authorList>
            <person name="Mesny F."/>
            <person name="Miyauchi S."/>
            <person name="Thiergart T."/>
            <person name="Pickel B."/>
            <person name="Atanasova L."/>
            <person name="Karlsson M."/>
            <person name="Huettel B."/>
            <person name="Barry K.W."/>
            <person name="Haridas S."/>
            <person name="Chen C."/>
            <person name="Bauer D."/>
            <person name="Andreopoulos W."/>
            <person name="Pangilinan J."/>
            <person name="LaButti K."/>
            <person name="Riley R."/>
            <person name="Lipzen A."/>
            <person name="Clum A."/>
            <person name="Drula E."/>
            <person name="Henrissat B."/>
            <person name="Kohler A."/>
            <person name="Grigoriev I.V."/>
            <person name="Martin F.M."/>
            <person name="Hacquard S."/>
        </authorList>
    </citation>
    <scope>NUCLEOTIDE SEQUENCE</scope>
    <source>
        <strain evidence="2">MPI-SDFR-AT-0068</strain>
    </source>
</reference>
<name>A0A8K0RT92_9HYPO</name>
<evidence type="ECO:0000313" key="3">
    <source>
        <dbReference type="Proteomes" id="UP000813427"/>
    </source>
</evidence>
<comment type="caution">
    <text evidence="2">The sequence shown here is derived from an EMBL/GenBank/DDBJ whole genome shotgun (WGS) entry which is preliminary data.</text>
</comment>
<feature type="region of interest" description="Disordered" evidence="1">
    <location>
        <begin position="53"/>
        <end position="96"/>
    </location>
</feature>
<organism evidence="2 3">
    <name type="scientific">Fusarium tricinctum</name>
    <dbReference type="NCBI Taxonomy" id="61284"/>
    <lineage>
        <taxon>Eukaryota</taxon>
        <taxon>Fungi</taxon>
        <taxon>Dikarya</taxon>
        <taxon>Ascomycota</taxon>
        <taxon>Pezizomycotina</taxon>
        <taxon>Sordariomycetes</taxon>
        <taxon>Hypocreomycetidae</taxon>
        <taxon>Hypocreales</taxon>
        <taxon>Nectriaceae</taxon>
        <taxon>Fusarium</taxon>
        <taxon>Fusarium tricinctum species complex</taxon>
    </lineage>
</organism>
<evidence type="ECO:0000313" key="2">
    <source>
        <dbReference type="EMBL" id="KAH7236630.1"/>
    </source>
</evidence>
<dbReference type="AlphaFoldDB" id="A0A8K0RT92"/>
<sequence>MASSVSSKQSVFLAIPEEIRRQIYELCIPINSRIVICQDMCYCALQDGDGFQPKQETYDTEDDSEEVPEDSSPDIPETDDRDLPKPPMLQDVKKSASRRTALPELLLVCRQITDELKPVLYGSTTFTVDISGDDEEYVEQLFSLETRDHFRKMILIFRNEDLSFEADRYLNSKIWDRIFSNLLKLGLIVEQPEPWEGYLALEEWKARLTSTLEYINRAVPDKTKIIADTNKEAGATQIVERMMPGRCEFQKLLDGDSVLDRYWNGNDDDGPTSCMDCIDDGDYDFYYSD</sequence>
<protein>
    <recommendedName>
        <fullName evidence="4">F-box domain-containing protein</fullName>
    </recommendedName>
</protein>
<proteinExistence type="predicted"/>
<evidence type="ECO:0000256" key="1">
    <source>
        <dbReference type="SAM" id="MobiDB-lite"/>
    </source>
</evidence>
<dbReference type="PANTHER" id="PTHR42085">
    <property type="entry name" value="F-BOX DOMAIN-CONTAINING PROTEIN"/>
    <property type="match status" value="1"/>
</dbReference>
<dbReference type="EMBL" id="JAGPXF010000007">
    <property type="protein sequence ID" value="KAH7236630.1"/>
    <property type="molecule type" value="Genomic_DNA"/>
</dbReference>
<feature type="compositionally biased region" description="Acidic residues" evidence="1">
    <location>
        <begin position="58"/>
        <end position="80"/>
    </location>
</feature>
<dbReference type="InterPro" id="IPR038883">
    <property type="entry name" value="AN11006-like"/>
</dbReference>
<dbReference type="Proteomes" id="UP000813427">
    <property type="component" value="Unassembled WGS sequence"/>
</dbReference>
<keyword evidence="3" id="KW-1185">Reference proteome</keyword>
<dbReference type="OrthoDB" id="62952at2759"/>
<dbReference type="PANTHER" id="PTHR42085:SF2">
    <property type="entry name" value="F-BOX DOMAIN-CONTAINING PROTEIN"/>
    <property type="match status" value="1"/>
</dbReference>
<gene>
    <name evidence="2" type="ORF">BKA59DRAFT_517141</name>
</gene>
<evidence type="ECO:0008006" key="4">
    <source>
        <dbReference type="Google" id="ProtNLM"/>
    </source>
</evidence>